<dbReference type="Gene3D" id="3.30.540.10">
    <property type="entry name" value="Fructose-1,6-Bisphosphatase, subunit A, domain 1"/>
    <property type="match status" value="1"/>
</dbReference>
<dbReference type="GO" id="GO:0008934">
    <property type="term" value="F:inositol monophosphate 1-phosphatase activity"/>
    <property type="evidence" value="ECO:0007669"/>
    <property type="project" value="TreeGrafter"/>
</dbReference>
<evidence type="ECO:0000313" key="10">
    <source>
        <dbReference type="Proteomes" id="UP000199199"/>
    </source>
</evidence>
<keyword evidence="10" id="KW-1185">Reference proteome</keyword>
<reference evidence="10" key="1">
    <citation type="submission" date="2016-10" db="EMBL/GenBank/DDBJ databases">
        <authorList>
            <person name="Varghese N."/>
            <person name="Submissions S."/>
        </authorList>
    </citation>
    <scope>NUCLEOTIDE SEQUENCE [LARGE SCALE GENOMIC DNA]</scope>
    <source>
        <strain evidence="10">DSM 22427</strain>
    </source>
</reference>
<dbReference type="PRINTS" id="PR00377">
    <property type="entry name" value="IMPHPHTASES"/>
</dbReference>
<keyword evidence="5 8" id="KW-0460">Magnesium</keyword>
<name>A0A1I6STC2_9EURY</name>
<dbReference type="CDD" id="cd01637">
    <property type="entry name" value="IMPase_like"/>
    <property type="match status" value="1"/>
</dbReference>
<dbReference type="PROSITE" id="PS00629">
    <property type="entry name" value="IMP_1"/>
    <property type="match status" value="1"/>
</dbReference>
<evidence type="ECO:0000256" key="3">
    <source>
        <dbReference type="ARBA" id="ARBA00022723"/>
    </source>
</evidence>
<dbReference type="InterPro" id="IPR000760">
    <property type="entry name" value="Inositol_monophosphatase-like"/>
</dbReference>
<dbReference type="PANTHER" id="PTHR20854">
    <property type="entry name" value="INOSITOL MONOPHOSPHATASE"/>
    <property type="match status" value="1"/>
</dbReference>
<dbReference type="GO" id="GO:0006020">
    <property type="term" value="P:inositol metabolic process"/>
    <property type="evidence" value="ECO:0007669"/>
    <property type="project" value="TreeGrafter"/>
</dbReference>
<comment type="similarity">
    <text evidence="7">Belongs to the inositol monophosphatase superfamily. FBPase class 4 family.</text>
</comment>
<accession>A0A1I6STC2</accession>
<evidence type="ECO:0000256" key="1">
    <source>
        <dbReference type="ARBA" id="ARBA00001273"/>
    </source>
</evidence>
<evidence type="ECO:0000256" key="4">
    <source>
        <dbReference type="ARBA" id="ARBA00022801"/>
    </source>
</evidence>
<protein>
    <recommendedName>
        <fullName evidence="2">fructose-bisphosphatase</fullName>
        <ecNumber evidence="2">3.1.3.11</ecNumber>
    </recommendedName>
</protein>
<dbReference type="Proteomes" id="UP000199199">
    <property type="component" value="Unassembled WGS sequence"/>
</dbReference>
<dbReference type="SUPFAM" id="SSF56655">
    <property type="entry name" value="Carbohydrate phosphatase"/>
    <property type="match status" value="1"/>
</dbReference>
<feature type="binding site" evidence="8">
    <location>
        <position position="72"/>
    </location>
    <ligand>
        <name>Mg(2+)</name>
        <dbReference type="ChEBI" id="CHEBI:18420"/>
        <label>1</label>
        <note>catalytic</note>
    </ligand>
</feature>
<dbReference type="GO" id="GO:0042132">
    <property type="term" value="F:fructose 1,6-bisphosphate 1-phosphatase activity"/>
    <property type="evidence" value="ECO:0007669"/>
    <property type="project" value="UniProtKB-EC"/>
</dbReference>
<evidence type="ECO:0000256" key="8">
    <source>
        <dbReference type="PIRSR" id="PIRSR600760-2"/>
    </source>
</evidence>
<feature type="binding site" evidence="8">
    <location>
        <position position="93"/>
    </location>
    <ligand>
        <name>Mg(2+)</name>
        <dbReference type="ChEBI" id="CHEBI:18420"/>
        <label>2</label>
    </ligand>
</feature>
<dbReference type="PANTHER" id="PTHR20854:SF4">
    <property type="entry name" value="INOSITOL-1-MONOPHOSPHATASE-RELATED"/>
    <property type="match status" value="1"/>
</dbReference>
<dbReference type="Pfam" id="PF00459">
    <property type="entry name" value="Inositol_P"/>
    <property type="match status" value="1"/>
</dbReference>
<dbReference type="EC" id="3.1.3.11" evidence="2"/>
<gene>
    <name evidence="9" type="ORF">SAMN04488556_2896</name>
</gene>
<evidence type="ECO:0000313" key="9">
    <source>
        <dbReference type="EMBL" id="SFS80118.1"/>
    </source>
</evidence>
<feature type="binding site" evidence="8">
    <location>
        <position position="90"/>
    </location>
    <ligand>
        <name>Mg(2+)</name>
        <dbReference type="ChEBI" id="CHEBI:18420"/>
        <label>2</label>
    </ligand>
</feature>
<evidence type="ECO:0000256" key="7">
    <source>
        <dbReference type="ARBA" id="ARBA00038103"/>
    </source>
</evidence>
<organism evidence="9 10">
    <name type="scientific">Halostagnicola kamekurae</name>
    <dbReference type="NCBI Taxonomy" id="619731"/>
    <lineage>
        <taxon>Archaea</taxon>
        <taxon>Methanobacteriati</taxon>
        <taxon>Methanobacteriota</taxon>
        <taxon>Stenosarchaea group</taxon>
        <taxon>Halobacteria</taxon>
        <taxon>Halobacteriales</taxon>
        <taxon>Natrialbaceae</taxon>
        <taxon>Halostagnicola</taxon>
    </lineage>
</organism>
<evidence type="ECO:0000256" key="5">
    <source>
        <dbReference type="ARBA" id="ARBA00022842"/>
    </source>
</evidence>
<evidence type="ECO:0000256" key="6">
    <source>
        <dbReference type="ARBA" id="ARBA00023277"/>
    </source>
</evidence>
<keyword evidence="4" id="KW-0378">Hydrolase</keyword>
<comment type="cofactor">
    <cofactor evidence="8">
        <name>Mg(2+)</name>
        <dbReference type="ChEBI" id="CHEBI:18420"/>
    </cofactor>
</comment>
<dbReference type="Gene3D" id="3.40.190.80">
    <property type="match status" value="1"/>
</dbReference>
<dbReference type="OrthoDB" id="58111at2157"/>
<sequence length="267" mass="28285">MDELERADERAACALRAARAGASVAEESFRTTLDVETKGEKTDVVTQADRDAQDAVIEAIRGEFPDDPIVGEEEGALKEVPESGPAWIVDPIDGTSNYVRGLRIFGTAVAAVIDGEPVAGAIDLPALGDTYRAGPSGVYRNDRGISVSETADPEAATVSPTFWWGFDQRDQYAAATREVVERFGDMRRFGSAQATLATVACGGLDGTVTNLPTNSWDTVAGVAMIREAGGTVTDLDGERWRHDSVGLVASNGAIHEELLEAAQAIDD</sequence>
<dbReference type="GO" id="GO:0007165">
    <property type="term" value="P:signal transduction"/>
    <property type="evidence" value="ECO:0007669"/>
    <property type="project" value="TreeGrafter"/>
</dbReference>
<feature type="binding site" evidence="8">
    <location>
        <position position="217"/>
    </location>
    <ligand>
        <name>Mg(2+)</name>
        <dbReference type="ChEBI" id="CHEBI:18420"/>
        <label>1</label>
        <note>catalytic</note>
    </ligand>
</feature>
<evidence type="ECO:0000256" key="2">
    <source>
        <dbReference type="ARBA" id="ARBA00013093"/>
    </source>
</evidence>
<dbReference type="RefSeq" id="WP_092905295.1">
    <property type="nucleotide sequence ID" value="NZ_FOZS01000002.1"/>
</dbReference>
<dbReference type="GO" id="GO:0046872">
    <property type="term" value="F:metal ion binding"/>
    <property type="evidence" value="ECO:0007669"/>
    <property type="project" value="UniProtKB-KW"/>
</dbReference>
<dbReference type="AlphaFoldDB" id="A0A1I6STC2"/>
<feature type="binding site" evidence="8">
    <location>
        <position position="92"/>
    </location>
    <ligand>
        <name>Mg(2+)</name>
        <dbReference type="ChEBI" id="CHEBI:18420"/>
        <label>1</label>
        <note>catalytic</note>
    </ligand>
</feature>
<proteinExistence type="inferred from homology"/>
<keyword evidence="6" id="KW-0119">Carbohydrate metabolism</keyword>
<dbReference type="InterPro" id="IPR020583">
    <property type="entry name" value="Inositol_monoP_metal-BS"/>
</dbReference>
<dbReference type="EMBL" id="FOZS01000002">
    <property type="protein sequence ID" value="SFS80118.1"/>
    <property type="molecule type" value="Genomic_DNA"/>
</dbReference>
<comment type="catalytic activity">
    <reaction evidence="1">
        <text>beta-D-fructose 1,6-bisphosphate + H2O = beta-D-fructose 6-phosphate + phosphate</text>
        <dbReference type="Rhea" id="RHEA:11064"/>
        <dbReference type="ChEBI" id="CHEBI:15377"/>
        <dbReference type="ChEBI" id="CHEBI:32966"/>
        <dbReference type="ChEBI" id="CHEBI:43474"/>
        <dbReference type="ChEBI" id="CHEBI:57634"/>
        <dbReference type="EC" id="3.1.3.11"/>
    </reaction>
</comment>
<keyword evidence="3 8" id="KW-0479">Metal-binding</keyword>